<dbReference type="GO" id="GO:0050897">
    <property type="term" value="F:cobalt ion binding"/>
    <property type="evidence" value="ECO:0007669"/>
    <property type="project" value="TreeGrafter"/>
</dbReference>
<dbReference type="PANTHER" id="PTHR46494:SF1">
    <property type="entry name" value="CORA FAMILY METAL ION TRANSPORTER (EUROFUNG)"/>
    <property type="match status" value="1"/>
</dbReference>
<comment type="caution">
    <text evidence="14">The sequence shown here is derived from an EMBL/GenBank/DDBJ whole genome shotgun (WGS) entry which is preliminary data.</text>
</comment>
<keyword evidence="15" id="KW-1185">Reference proteome</keyword>
<evidence type="ECO:0000256" key="11">
    <source>
        <dbReference type="ARBA" id="ARBA00045497"/>
    </source>
</evidence>
<dbReference type="SUPFAM" id="SSF144083">
    <property type="entry name" value="Magnesium transport protein CorA, transmembrane region"/>
    <property type="match status" value="1"/>
</dbReference>
<sequence>MIDIMGFDEDGNVIEDVALESIREENIKYFWVDLNNPNKDEVKVLSDYFGFHHLTVEDCLQFLQRPKVDFYEDYCFFIFQSIVDEQVEEMDMYLGKNYVVTFHFKEDLLEIQEVKKELKSKKIPWEEMNVYIGYLILDEIVDHYFPMLHSLEDELDEFEDINSIKLSRQEIERLYEIKSKLLKLRKTITSMRDLLYRMNNANHLKEVLGNHMYFVNIYDHLLKLTDMIEEDREIISDLQENYQAINANRMNTIMTVLTMITVIFSPLTFIAGIYGMNFLHMPELKWPYGYPFALGLMIATGFIMYKWFKKKGWFDFDK</sequence>
<dbReference type="GO" id="GO:0000287">
    <property type="term" value="F:magnesium ion binding"/>
    <property type="evidence" value="ECO:0007669"/>
    <property type="project" value="TreeGrafter"/>
</dbReference>
<dbReference type="RefSeq" id="WP_113919371.1">
    <property type="nucleotide sequence ID" value="NZ_QNRX01000001.1"/>
</dbReference>
<evidence type="ECO:0000256" key="9">
    <source>
        <dbReference type="ARBA" id="ARBA00023136"/>
    </source>
</evidence>
<comment type="function">
    <text evidence="11">Mediates influx of magnesium ions. Alternates between open and closed states. Activated by low cytoplasmic Mg(2+) levels. Inactive when cytoplasmic Mg(2+) levels are high.</text>
</comment>
<dbReference type="InterPro" id="IPR002523">
    <property type="entry name" value="MgTranspt_CorA/ZnTranspt_ZntB"/>
</dbReference>
<evidence type="ECO:0000256" key="7">
    <source>
        <dbReference type="ARBA" id="ARBA00022989"/>
    </source>
</evidence>
<dbReference type="FunFam" id="1.20.58.340:FF:000004">
    <property type="entry name" value="Magnesium transport protein CorA"/>
    <property type="match status" value="1"/>
</dbReference>
<keyword evidence="8 12" id="KW-0406">Ion transport</keyword>
<evidence type="ECO:0000256" key="12">
    <source>
        <dbReference type="RuleBase" id="RU362010"/>
    </source>
</evidence>
<dbReference type="InterPro" id="IPR045863">
    <property type="entry name" value="CorA_TM1_TM2"/>
</dbReference>
<dbReference type="Proteomes" id="UP000253490">
    <property type="component" value="Unassembled WGS sequence"/>
</dbReference>
<organism evidence="14 15">
    <name type="scientific">Alkalibaculum bacchi</name>
    <dbReference type="NCBI Taxonomy" id="645887"/>
    <lineage>
        <taxon>Bacteria</taxon>
        <taxon>Bacillati</taxon>
        <taxon>Bacillota</taxon>
        <taxon>Clostridia</taxon>
        <taxon>Eubacteriales</taxon>
        <taxon>Eubacteriaceae</taxon>
        <taxon>Alkalibaculum</taxon>
    </lineage>
</organism>
<evidence type="ECO:0000256" key="6">
    <source>
        <dbReference type="ARBA" id="ARBA00022842"/>
    </source>
</evidence>
<dbReference type="AlphaFoldDB" id="A0A366IFM7"/>
<evidence type="ECO:0000256" key="13">
    <source>
        <dbReference type="SAM" id="Coils"/>
    </source>
</evidence>
<feature type="coiled-coil region" evidence="13">
    <location>
        <begin position="221"/>
        <end position="248"/>
    </location>
</feature>
<evidence type="ECO:0000256" key="10">
    <source>
        <dbReference type="ARBA" id="ARBA00034269"/>
    </source>
</evidence>
<keyword evidence="9 12" id="KW-0472">Membrane</keyword>
<dbReference type="Gene3D" id="3.30.460.20">
    <property type="entry name" value="CorA soluble domain-like"/>
    <property type="match status" value="1"/>
</dbReference>
<comment type="similarity">
    <text evidence="2 12">Belongs to the CorA metal ion transporter (MIT) (TC 1.A.35) family.</text>
</comment>
<comment type="subcellular location">
    <subcellularLocation>
        <location evidence="1">Cell membrane</location>
        <topology evidence="1">Multi-pass membrane protein</topology>
    </subcellularLocation>
    <subcellularLocation>
        <location evidence="12">Membrane</location>
        <topology evidence="12">Multi-pass membrane protein</topology>
    </subcellularLocation>
</comment>
<keyword evidence="6 12" id="KW-0460">Magnesium</keyword>
<dbReference type="InterPro" id="IPR004488">
    <property type="entry name" value="Mg/Co-transport_prot_CorA"/>
</dbReference>
<proteinExistence type="inferred from homology"/>
<dbReference type="Gene3D" id="1.20.58.340">
    <property type="entry name" value="Magnesium transport protein CorA, transmembrane region"/>
    <property type="match status" value="2"/>
</dbReference>
<feature type="transmembrane region" description="Helical" evidence="12">
    <location>
        <begin position="288"/>
        <end position="308"/>
    </location>
</feature>
<dbReference type="GO" id="GO:0005886">
    <property type="term" value="C:plasma membrane"/>
    <property type="evidence" value="ECO:0007669"/>
    <property type="project" value="UniProtKB-SubCell"/>
</dbReference>
<accession>A0A366IFM7</accession>
<dbReference type="OrthoDB" id="9803416at2"/>
<keyword evidence="4 12" id="KW-1003">Cell membrane</keyword>
<keyword evidence="3 12" id="KW-0813">Transport</keyword>
<keyword evidence="5 12" id="KW-0812">Transmembrane</keyword>
<protein>
    <recommendedName>
        <fullName evidence="12">Magnesium transport protein CorA</fullName>
    </recommendedName>
</protein>
<gene>
    <name evidence="12" type="primary">corA</name>
    <name evidence="14" type="ORF">DES36_101220</name>
</gene>
<evidence type="ECO:0000256" key="8">
    <source>
        <dbReference type="ARBA" id="ARBA00023065"/>
    </source>
</evidence>
<evidence type="ECO:0000256" key="3">
    <source>
        <dbReference type="ARBA" id="ARBA00022448"/>
    </source>
</evidence>
<dbReference type="NCBIfam" id="TIGR00383">
    <property type="entry name" value="corA"/>
    <property type="match status" value="1"/>
</dbReference>
<evidence type="ECO:0000256" key="5">
    <source>
        <dbReference type="ARBA" id="ARBA00022692"/>
    </source>
</evidence>
<evidence type="ECO:0000256" key="1">
    <source>
        <dbReference type="ARBA" id="ARBA00004651"/>
    </source>
</evidence>
<evidence type="ECO:0000313" key="14">
    <source>
        <dbReference type="EMBL" id="RBP70163.1"/>
    </source>
</evidence>
<dbReference type="GO" id="GO:0015095">
    <property type="term" value="F:magnesium ion transmembrane transporter activity"/>
    <property type="evidence" value="ECO:0007669"/>
    <property type="project" value="UniProtKB-UniRule"/>
</dbReference>
<keyword evidence="7 12" id="KW-1133">Transmembrane helix</keyword>
<dbReference type="InterPro" id="IPR045861">
    <property type="entry name" value="CorA_cytoplasmic_dom"/>
</dbReference>
<feature type="transmembrane region" description="Helical" evidence="12">
    <location>
        <begin position="253"/>
        <end position="276"/>
    </location>
</feature>
<evidence type="ECO:0000256" key="4">
    <source>
        <dbReference type="ARBA" id="ARBA00022475"/>
    </source>
</evidence>
<reference evidence="14 15" key="1">
    <citation type="submission" date="2018-06" db="EMBL/GenBank/DDBJ databases">
        <title>Genomic Encyclopedia of Type Strains, Phase IV (KMG-IV): sequencing the most valuable type-strain genomes for metagenomic binning, comparative biology and taxonomic classification.</title>
        <authorList>
            <person name="Goeker M."/>
        </authorList>
    </citation>
    <scope>NUCLEOTIDE SEQUENCE [LARGE SCALE GENOMIC DNA]</scope>
    <source>
        <strain evidence="14 15">DSM 22112</strain>
    </source>
</reference>
<name>A0A366IFM7_9FIRM</name>
<evidence type="ECO:0000313" key="15">
    <source>
        <dbReference type="Proteomes" id="UP000253490"/>
    </source>
</evidence>
<dbReference type="GO" id="GO:0015087">
    <property type="term" value="F:cobalt ion transmembrane transporter activity"/>
    <property type="evidence" value="ECO:0007669"/>
    <property type="project" value="UniProtKB-UniRule"/>
</dbReference>
<keyword evidence="13" id="KW-0175">Coiled coil</keyword>
<dbReference type="PANTHER" id="PTHR46494">
    <property type="entry name" value="CORA FAMILY METAL ION TRANSPORTER (EUROFUNG)"/>
    <property type="match status" value="1"/>
</dbReference>
<comment type="catalytic activity">
    <reaction evidence="10">
        <text>Mg(2+)(in) = Mg(2+)(out)</text>
        <dbReference type="Rhea" id="RHEA:29827"/>
        <dbReference type="ChEBI" id="CHEBI:18420"/>
    </reaction>
</comment>
<dbReference type="Pfam" id="PF01544">
    <property type="entry name" value="CorA"/>
    <property type="match status" value="1"/>
</dbReference>
<dbReference type="EMBL" id="QNRX01000001">
    <property type="protein sequence ID" value="RBP70163.1"/>
    <property type="molecule type" value="Genomic_DNA"/>
</dbReference>
<dbReference type="SUPFAM" id="SSF143865">
    <property type="entry name" value="CorA soluble domain-like"/>
    <property type="match status" value="1"/>
</dbReference>
<evidence type="ECO:0000256" key="2">
    <source>
        <dbReference type="ARBA" id="ARBA00009765"/>
    </source>
</evidence>